<feature type="transmembrane region" description="Helical" evidence="2">
    <location>
        <begin position="77"/>
        <end position="95"/>
    </location>
</feature>
<evidence type="ECO:0000313" key="5">
    <source>
        <dbReference type="Proteomes" id="UP000324701"/>
    </source>
</evidence>
<keyword evidence="2" id="KW-1133">Transmembrane helix</keyword>
<keyword evidence="2" id="KW-0812">Transmembrane</keyword>
<dbReference type="AlphaFoldDB" id="A0A5B1BNL8"/>
<evidence type="ECO:0000256" key="1">
    <source>
        <dbReference type="SAM" id="MobiDB-lite"/>
    </source>
</evidence>
<accession>A0A5B1BNL8</accession>
<feature type="chain" id="PRO_5039574937" evidence="3">
    <location>
        <begin position="30"/>
        <end position="99"/>
    </location>
</feature>
<reference evidence="4 5" key="1">
    <citation type="submission" date="2019-09" db="EMBL/GenBank/DDBJ databases">
        <title>Report of infection by Mycobacterium simiae a patient suffering from pulmonary tuberculosis.</title>
        <authorList>
            <person name="Mohanty P.S."/>
            <person name="Bansal A.K."/>
            <person name="Singh H."/>
            <person name="Sharma S."/>
            <person name="Patil S.A."/>
            <person name="Upadhaya P."/>
            <person name="Singh P.K."/>
            <person name="Kumar D."/>
            <person name="Kumar S."/>
            <person name="Singh R.K."/>
            <person name="Chaudhary B."/>
        </authorList>
    </citation>
    <scope>NUCLEOTIDE SEQUENCE [LARGE SCALE GENOMIC DNA]</scope>
    <source>
        <strain evidence="4 5">JAL-560-SIM</strain>
    </source>
</reference>
<feature type="signal peptide" evidence="3">
    <location>
        <begin position="1"/>
        <end position="29"/>
    </location>
</feature>
<dbReference type="Proteomes" id="UP000324701">
    <property type="component" value="Unassembled WGS sequence"/>
</dbReference>
<evidence type="ECO:0000256" key="3">
    <source>
        <dbReference type="SAM" id="SignalP"/>
    </source>
</evidence>
<organism evidence="4 5">
    <name type="scientific">Mycobacterium simiae</name>
    <name type="common">Mycobacterium habana</name>
    <dbReference type="NCBI Taxonomy" id="1784"/>
    <lineage>
        <taxon>Bacteria</taxon>
        <taxon>Bacillati</taxon>
        <taxon>Actinomycetota</taxon>
        <taxon>Actinomycetes</taxon>
        <taxon>Mycobacteriales</taxon>
        <taxon>Mycobacteriaceae</taxon>
        <taxon>Mycobacterium</taxon>
        <taxon>Mycobacterium simiae complex</taxon>
    </lineage>
</organism>
<sequence>MKHVRVIGWSARLLVALTITGILTAPAVAAGPQRLSAHLDSYVVVTASPAHQHATGYPVPYRPTADRDKPDDNVPTWPFAVGTIAAVAAGAWWAMRRRP</sequence>
<feature type="region of interest" description="Disordered" evidence="1">
    <location>
        <begin position="53"/>
        <end position="73"/>
    </location>
</feature>
<comment type="caution">
    <text evidence="4">The sequence shown here is derived from an EMBL/GenBank/DDBJ whole genome shotgun (WGS) entry which is preliminary data.</text>
</comment>
<dbReference type="RefSeq" id="WP_149653940.1">
    <property type="nucleotide sequence ID" value="NZ_VTZN01000052.1"/>
</dbReference>
<keyword evidence="5" id="KW-1185">Reference proteome</keyword>
<keyword evidence="2" id="KW-0472">Membrane</keyword>
<name>A0A5B1BNL8_MYCSI</name>
<evidence type="ECO:0000256" key="2">
    <source>
        <dbReference type="SAM" id="Phobius"/>
    </source>
</evidence>
<dbReference type="EMBL" id="VTZN01000052">
    <property type="protein sequence ID" value="KAA1250217.1"/>
    <property type="molecule type" value="Genomic_DNA"/>
</dbReference>
<evidence type="ECO:0000313" key="4">
    <source>
        <dbReference type="EMBL" id="KAA1250217.1"/>
    </source>
</evidence>
<proteinExistence type="predicted"/>
<gene>
    <name evidence="4" type="ORF">F0Q45_10750</name>
</gene>
<protein>
    <submittedName>
        <fullName evidence="4">Uncharacterized protein</fullName>
    </submittedName>
</protein>
<keyword evidence="3" id="KW-0732">Signal</keyword>